<evidence type="ECO:0000256" key="5">
    <source>
        <dbReference type="ARBA" id="ARBA00023136"/>
    </source>
</evidence>
<dbReference type="EMBL" id="NOZR01000001">
    <property type="protein sequence ID" value="OYN82717.1"/>
    <property type="molecule type" value="Genomic_DNA"/>
</dbReference>
<evidence type="ECO:0000256" key="4">
    <source>
        <dbReference type="ARBA" id="ARBA00022519"/>
    </source>
</evidence>
<evidence type="ECO:0000256" key="3">
    <source>
        <dbReference type="ARBA" id="ARBA00022475"/>
    </source>
</evidence>
<dbReference type="OrthoDB" id="9789215at2"/>
<dbReference type="RefSeq" id="WP_094475402.1">
    <property type="nucleotide sequence ID" value="NZ_NOZR01000001.1"/>
</dbReference>
<keyword evidence="2" id="KW-0813">Transport</keyword>
<evidence type="ECO:0000256" key="1">
    <source>
        <dbReference type="ARBA" id="ARBA00004533"/>
    </source>
</evidence>
<dbReference type="PANTHER" id="PTHR30024">
    <property type="entry name" value="ALIPHATIC SULFONATES-BINDING PROTEIN-RELATED"/>
    <property type="match status" value="1"/>
</dbReference>
<keyword evidence="3" id="KW-1003">Cell membrane</keyword>
<keyword evidence="5" id="KW-0472">Membrane</keyword>
<evidence type="ECO:0000313" key="7">
    <source>
        <dbReference type="EMBL" id="OYN82717.1"/>
    </source>
</evidence>
<dbReference type="Pfam" id="PF13379">
    <property type="entry name" value="NMT1_2"/>
    <property type="match status" value="1"/>
</dbReference>
<dbReference type="GO" id="GO:0005886">
    <property type="term" value="C:plasma membrane"/>
    <property type="evidence" value="ECO:0007669"/>
    <property type="project" value="UniProtKB-SubCell"/>
</dbReference>
<dbReference type="PANTHER" id="PTHR30024:SF43">
    <property type="entry name" value="BLL4572 PROTEIN"/>
    <property type="match status" value="1"/>
</dbReference>
<dbReference type="Gene3D" id="3.40.190.10">
    <property type="entry name" value="Periplasmic binding protein-like II"/>
    <property type="match status" value="2"/>
</dbReference>
<dbReference type="CDD" id="cd13553">
    <property type="entry name" value="PBP2_NrtA_CpmA_like"/>
    <property type="match status" value="1"/>
</dbReference>
<dbReference type="Proteomes" id="UP000216063">
    <property type="component" value="Unassembled WGS sequence"/>
</dbReference>
<protein>
    <submittedName>
        <fullName evidence="7">ABC transporter substrate-binding protein</fullName>
    </submittedName>
</protein>
<dbReference type="SUPFAM" id="SSF53850">
    <property type="entry name" value="Periplasmic binding protein-like II"/>
    <property type="match status" value="1"/>
</dbReference>
<evidence type="ECO:0000313" key="8">
    <source>
        <dbReference type="Proteomes" id="UP000216063"/>
    </source>
</evidence>
<dbReference type="InterPro" id="IPR006311">
    <property type="entry name" value="TAT_signal"/>
</dbReference>
<accession>A0A255DTD3</accession>
<dbReference type="PROSITE" id="PS51318">
    <property type="entry name" value="TAT"/>
    <property type="match status" value="1"/>
</dbReference>
<name>A0A255DTD3_9MYCO</name>
<comment type="similarity">
    <text evidence="6">Belongs to the CmpA/NrtA family.</text>
</comment>
<dbReference type="AlphaFoldDB" id="A0A255DTD3"/>
<proteinExistence type="inferred from homology"/>
<evidence type="ECO:0000256" key="6">
    <source>
        <dbReference type="ARBA" id="ARBA00024031"/>
    </source>
</evidence>
<reference evidence="7 8" key="1">
    <citation type="submission" date="2017-07" db="EMBL/GenBank/DDBJ databases">
        <title>The new phylogeny of genus Mycobacterium.</title>
        <authorList>
            <person name="Tortoli E."/>
            <person name="Trovato A."/>
            <person name="Cirillo D.M."/>
        </authorList>
    </citation>
    <scope>NUCLEOTIDE SEQUENCE [LARGE SCALE GENOMIC DNA]</scope>
    <source>
        <strain evidence="7 8">ATCC 33027</strain>
    </source>
</reference>
<evidence type="ECO:0000256" key="2">
    <source>
        <dbReference type="ARBA" id="ARBA00022448"/>
    </source>
</evidence>
<keyword evidence="8" id="KW-1185">Reference proteome</keyword>
<gene>
    <name evidence="7" type="ORF">CG716_00390</name>
</gene>
<comment type="caution">
    <text evidence="7">The sequence shown here is derived from an EMBL/GenBank/DDBJ whole genome shotgun (WGS) entry which is preliminary data.</text>
</comment>
<comment type="subcellular location">
    <subcellularLocation>
        <location evidence="1">Cell inner membrane</location>
    </subcellularLocation>
</comment>
<organism evidence="7 8">
    <name type="scientific">Mycolicibacterium sphagni</name>
    <dbReference type="NCBI Taxonomy" id="1786"/>
    <lineage>
        <taxon>Bacteria</taxon>
        <taxon>Bacillati</taxon>
        <taxon>Actinomycetota</taxon>
        <taxon>Actinomycetes</taxon>
        <taxon>Mycobacteriales</taxon>
        <taxon>Mycobacteriaceae</taxon>
        <taxon>Mycolicibacterium</taxon>
    </lineage>
</organism>
<keyword evidence="4" id="KW-0997">Cell inner membrane</keyword>
<dbReference type="InterPro" id="IPR044527">
    <property type="entry name" value="NrtA/CpmA_ABC-bd_dom"/>
</dbReference>
<sequence>MSGLSRRQLLVGAAGVAATGGLLGIADLARSATTNAANVSGQLRIGYLPITDSAPLLIAHSAALYPAGVVSSAKPILFRSWASLAEAFISRQVDVVHLLMPMAVQLRYGLGGGVRVLGWNHTNGSALTVAPDIHDLSDLAGAQVGIPGWWSIHNIVLQQLLRANGLRPVVRRSASRSERTVELVVMSPSDMVPALANRSIAGYVVADPFNAMAQIKKIGHIHTFLGDVWRDHACCVLITRDDVIASRPAAVQAVTDAVVAAQLRINADRKAAAAVLAGRYLPQPLPAVQTALTYPNPPYAFAHLDWQPQRLGFQPFPFPSFTQRLLEAMGETVVDGDRRFLDRLDPAHVHTELIDDQFVRQSLFAHGGPSAFGLPTDLTRIEEVQPL</sequence>